<sequence length="198" mass="21484">MSLPPLPNPSDSESPPPLPSEHKPKPEPTTSPKSTPQPTLQRSRQTQASSTSTTASSVLPPIVEHDSDCGSSESKTDASHRRANLWTTEDIEKLIRFLIKAYGPLTIKIVAKYMGRDTTDVAATIVSLRQSAEAVKNETDGDYDLPDWICRPIANQGPDGLTTVIPGDADAMEMVTYCNADGTVDFRGRFAPDSNLFQ</sequence>
<dbReference type="EMBL" id="BPPX01000021">
    <property type="protein sequence ID" value="GJC86237.1"/>
    <property type="molecule type" value="Genomic_DNA"/>
</dbReference>
<name>A0AA37GTI4_9PEZI</name>
<gene>
    <name evidence="2" type="ORF">ColLi_09075</name>
</gene>
<comment type="caution">
    <text evidence="2">The sequence shown here is derived from an EMBL/GenBank/DDBJ whole genome shotgun (WGS) entry which is preliminary data.</text>
</comment>
<evidence type="ECO:0000256" key="1">
    <source>
        <dbReference type="SAM" id="MobiDB-lite"/>
    </source>
</evidence>
<accession>A0AA37GTI4</accession>
<reference evidence="2 3" key="1">
    <citation type="submission" date="2021-07" db="EMBL/GenBank/DDBJ databases">
        <title>Genome data of Colletotrichum spaethianum.</title>
        <authorList>
            <person name="Utami Y.D."/>
            <person name="Hiruma K."/>
        </authorList>
    </citation>
    <scope>NUCLEOTIDE SEQUENCE [LARGE SCALE GENOMIC DNA]</scope>
    <source>
        <strain evidence="2 3">MAFF 242679</strain>
    </source>
</reference>
<feature type="compositionally biased region" description="Low complexity" evidence="1">
    <location>
        <begin position="28"/>
        <end position="57"/>
    </location>
</feature>
<organism evidence="2 3">
    <name type="scientific">Colletotrichum liriopes</name>
    <dbReference type="NCBI Taxonomy" id="708192"/>
    <lineage>
        <taxon>Eukaryota</taxon>
        <taxon>Fungi</taxon>
        <taxon>Dikarya</taxon>
        <taxon>Ascomycota</taxon>
        <taxon>Pezizomycotina</taxon>
        <taxon>Sordariomycetes</taxon>
        <taxon>Hypocreomycetidae</taxon>
        <taxon>Glomerellales</taxon>
        <taxon>Glomerellaceae</taxon>
        <taxon>Colletotrichum</taxon>
        <taxon>Colletotrichum spaethianum species complex</taxon>
    </lineage>
</organism>
<feature type="compositionally biased region" description="Pro residues" evidence="1">
    <location>
        <begin position="1"/>
        <end position="19"/>
    </location>
</feature>
<dbReference type="InterPro" id="IPR001005">
    <property type="entry name" value="SANT/Myb"/>
</dbReference>
<keyword evidence="3" id="KW-1185">Reference proteome</keyword>
<dbReference type="AlphaFoldDB" id="A0AA37GTI4"/>
<dbReference type="CDD" id="cd00167">
    <property type="entry name" value="SANT"/>
    <property type="match status" value="1"/>
</dbReference>
<feature type="compositionally biased region" description="Basic and acidic residues" evidence="1">
    <location>
        <begin position="63"/>
        <end position="80"/>
    </location>
</feature>
<dbReference type="Proteomes" id="UP001055172">
    <property type="component" value="Unassembled WGS sequence"/>
</dbReference>
<evidence type="ECO:0000313" key="2">
    <source>
        <dbReference type="EMBL" id="GJC86237.1"/>
    </source>
</evidence>
<feature type="region of interest" description="Disordered" evidence="1">
    <location>
        <begin position="1"/>
        <end position="81"/>
    </location>
</feature>
<evidence type="ECO:0000313" key="3">
    <source>
        <dbReference type="Proteomes" id="UP001055172"/>
    </source>
</evidence>
<proteinExistence type="predicted"/>
<protein>
    <submittedName>
        <fullName evidence="2">Uncharacterized protein</fullName>
    </submittedName>
</protein>